<evidence type="ECO:0000256" key="1">
    <source>
        <dbReference type="SAM" id="SignalP"/>
    </source>
</evidence>
<proteinExistence type="predicted"/>
<reference evidence="2 3" key="1">
    <citation type="submission" date="2019-12" db="EMBL/GenBank/DDBJ databases">
        <title>Nesterenkonia muleiensis sp. nov., a novel actinobacterium isolated from sap of Populus euphratica.</title>
        <authorList>
            <person name="Wang R."/>
        </authorList>
    </citation>
    <scope>NUCLEOTIDE SEQUENCE [LARGE SCALE GENOMIC DNA]</scope>
    <source>
        <strain evidence="2 3">F10</strain>
    </source>
</reference>
<keyword evidence="3" id="KW-1185">Reference proteome</keyword>
<accession>A0A7K1UML7</accession>
<evidence type="ECO:0000313" key="3">
    <source>
        <dbReference type="Proteomes" id="UP000460157"/>
    </source>
</evidence>
<dbReference type="Proteomes" id="UP000460157">
    <property type="component" value="Unassembled WGS sequence"/>
</dbReference>
<evidence type="ECO:0008006" key="4">
    <source>
        <dbReference type="Google" id="ProtNLM"/>
    </source>
</evidence>
<gene>
    <name evidence="2" type="ORF">GNZ21_15465</name>
</gene>
<organism evidence="2 3">
    <name type="scientific">Nesterenkonia alkaliphila</name>
    <dbReference type="NCBI Taxonomy" id="1463631"/>
    <lineage>
        <taxon>Bacteria</taxon>
        <taxon>Bacillati</taxon>
        <taxon>Actinomycetota</taxon>
        <taxon>Actinomycetes</taxon>
        <taxon>Micrococcales</taxon>
        <taxon>Micrococcaceae</taxon>
        <taxon>Nesterenkonia</taxon>
    </lineage>
</organism>
<evidence type="ECO:0000313" key="2">
    <source>
        <dbReference type="EMBL" id="MVT27735.1"/>
    </source>
</evidence>
<name>A0A7K1UML7_9MICC</name>
<feature type="signal peptide" evidence="1">
    <location>
        <begin position="1"/>
        <end position="21"/>
    </location>
</feature>
<dbReference type="RefSeq" id="WP_157325958.1">
    <property type="nucleotide sequence ID" value="NZ_BMFX01000010.1"/>
</dbReference>
<dbReference type="EMBL" id="WRPM01000103">
    <property type="protein sequence ID" value="MVT27735.1"/>
    <property type="molecule type" value="Genomic_DNA"/>
</dbReference>
<sequence>MNGMKRVMAAAAVTASSLALAGCGGDSSAEGTQTLEGDFWSVQIPAEWDETDISWLPTPREWSADVFRQMYGGDLHEVSDAYGDAADPAEATWQVAVYEHPTSARSVTGDLQNFLGAETTTEPNQLYSPEERPEWLLLPEDPDFTNHHKLAFLLHDCPMAEVCEAAVVGVGREPALAVAMFAAELDEETFTSIYESIEVDGLDFDQIRGLDGES</sequence>
<comment type="caution">
    <text evidence="2">The sequence shown here is derived from an EMBL/GenBank/DDBJ whole genome shotgun (WGS) entry which is preliminary data.</text>
</comment>
<dbReference type="PROSITE" id="PS51257">
    <property type="entry name" value="PROKAR_LIPOPROTEIN"/>
    <property type="match status" value="1"/>
</dbReference>
<protein>
    <recommendedName>
        <fullName evidence="4">Lipoprotein</fullName>
    </recommendedName>
</protein>
<feature type="chain" id="PRO_5038504770" description="Lipoprotein" evidence="1">
    <location>
        <begin position="22"/>
        <end position="214"/>
    </location>
</feature>
<keyword evidence="1" id="KW-0732">Signal</keyword>
<dbReference type="AlphaFoldDB" id="A0A7K1UML7"/>